<proteinExistence type="predicted"/>
<dbReference type="EMBL" id="AC097276">
    <property type="protein sequence ID" value="AAT81674.1"/>
    <property type="molecule type" value="Genomic_DNA"/>
</dbReference>
<reference evidence="3" key="2">
    <citation type="journal article" date="2008" name="Nucleic Acids Res.">
        <title>The rice annotation project database (RAP-DB): 2008 update.</title>
        <authorList>
            <consortium name="The rice annotation project (RAP)"/>
        </authorList>
    </citation>
    <scope>GENOME REANNOTATION</scope>
    <source>
        <strain evidence="3">cv. Nipponbare</strain>
    </source>
</reference>
<dbReference type="AlphaFoldDB" id="Q6AVL7"/>
<name>Q6AVL7_ORYSJ</name>
<reference evidence="3" key="1">
    <citation type="journal article" date="2005" name="Nature">
        <title>The map-based sequence of the rice genome.</title>
        <authorList>
            <consortium name="International rice genome sequencing project (IRGSP)"/>
            <person name="Matsumoto T."/>
            <person name="Wu J."/>
            <person name="Kanamori H."/>
            <person name="Katayose Y."/>
            <person name="Fujisawa M."/>
            <person name="Namiki N."/>
            <person name="Mizuno H."/>
            <person name="Yamamoto K."/>
            <person name="Antonio B.A."/>
            <person name="Baba T."/>
            <person name="Sakata K."/>
            <person name="Nagamura Y."/>
            <person name="Aoki H."/>
            <person name="Arikawa K."/>
            <person name="Arita K."/>
            <person name="Bito T."/>
            <person name="Chiden Y."/>
            <person name="Fujitsuka N."/>
            <person name="Fukunaka R."/>
            <person name="Hamada M."/>
            <person name="Harada C."/>
            <person name="Hayashi A."/>
            <person name="Hijishita S."/>
            <person name="Honda M."/>
            <person name="Hosokawa S."/>
            <person name="Ichikawa Y."/>
            <person name="Idonuma A."/>
            <person name="Iijima M."/>
            <person name="Ikeda M."/>
            <person name="Ikeno M."/>
            <person name="Ito K."/>
            <person name="Ito S."/>
            <person name="Ito T."/>
            <person name="Ito Y."/>
            <person name="Ito Y."/>
            <person name="Iwabuchi A."/>
            <person name="Kamiya K."/>
            <person name="Karasawa W."/>
            <person name="Kurita K."/>
            <person name="Katagiri S."/>
            <person name="Kikuta A."/>
            <person name="Kobayashi H."/>
            <person name="Kobayashi N."/>
            <person name="Machita K."/>
            <person name="Maehara T."/>
            <person name="Masukawa M."/>
            <person name="Mizubayashi T."/>
            <person name="Mukai Y."/>
            <person name="Nagasaki H."/>
            <person name="Nagata Y."/>
            <person name="Naito S."/>
            <person name="Nakashima M."/>
            <person name="Nakama Y."/>
            <person name="Nakamichi Y."/>
            <person name="Nakamura M."/>
            <person name="Meguro A."/>
            <person name="Negishi M."/>
            <person name="Ohta I."/>
            <person name="Ohta T."/>
            <person name="Okamoto M."/>
            <person name="Ono N."/>
            <person name="Saji S."/>
            <person name="Sakaguchi M."/>
            <person name="Sakai K."/>
            <person name="Shibata M."/>
            <person name="Shimokawa T."/>
            <person name="Song J."/>
            <person name="Takazaki Y."/>
            <person name="Terasawa K."/>
            <person name="Tsugane M."/>
            <person name="Tsuji K."/>
            <person name="Ueda S."/>
            <person name="Waki K."/>
            <person name="Yamagata H."/>
            <person name="Yamamoto M."/>
            <person name="Yamamoto S."/>
            <person name="Yamane H."/>
            <person name="Yoshiki S."/>
            <person name="Yoshihara R."/>
            <person name="Yukawa K."/>
            <person name="Zhong H."/>
            <person name="Yano M."/>
            <person name="Yuan Q."/>
            <person name="Ouyang S."/>
            <person name="Liu J."/>
            <person name="Jones K.M."/>
            <person name="Gansberger K."/>
            <person name="Moffat K."/>
            <person name="Hill J."/>
            <person name="Bera J."/>
            <person name="Fadrosh D."/>
            <person name="Jin S."/>
            <person name="Johri S."/>
            <person name="Kim M."/>
            <person name="Overton L."/>
            <person name="Reardon M."/>
            <person name="Tsitrin T."/>
            <person name="Vuong H."/>
            <person name="Weaver B."/>
            <person name="Ciecko A."/>
            <person name="Tallon L."/>
            <person name="Jackson J."/>
            <person name="Pai G."/>
            <person name="Aken S.V."/>
            <person name="Utterback T."/>
            <person name="Reidmuller S."/>
            <person name="Feldblyum T."/>
            <person name="Hsiao J."/>
            <person name="Zismann V."/>
            <person name="Iobst S."/>
            <person name="de Vazeille A.R."/>
            <person name="Buell C.R."/>
            <person name="Ying K."/>
            <person name="Li Y."/>
            <person name="Lu T."/>
            <person name="Huang Y."/>
            <person name="Zhao Q."/>
            <person name="Feng Q."/>
            <person name="Zhang L."/>
            <person name="Zhu J."/>
            <person name="Weng Q."/>
            <person name="Mu J."/>
            <person name="Lu Y."/>
            <person name="Fan D."/>
            <person name="Liu Y."/>
            <person name="Guan J."/>
            <person name="Zhang Y."/>
            <person name="Yu S."/>
            <person name="Liu X."/>
            <person name="Zhang Y."/>
            <person name="Hong G."/>
            <person name="Han B."/>
            <person name="Choisne N."/>
            <person name="Demange N."/>
            <person name="Orjeda G."/>
            <person name="Samain S."/>
            <person name="Cattolico L."/>
            <person name="Pelletier E."/>
            <person name="Couloux A."/>
            <person name="Segurens B."/>
            <person name="Wincker P."/>
            <person name="D'Hont A."/>
            <person name="Scarpelli C."/>
            <person name="Weissenbach J."/>
            <person name="Salanoubat M."/>
            <person name="Quetier F."/>
            <person name="Yu Y."/>
            <person name="Kim H.R."/>
            <person name="Rambo T."/>
            <person name="Currie J."/>
            <person name="Collura K."/>
            <person name="Luo M."/>
            <person name="Yang T."/>
            <person name="Ammiraju J.S.S."/>
            <person name="Engler F."/>
            <person name="Soderlund C."/>
            <person name="Wing R.A."/>
            <person name="Palmer L.E."/>
            <person name="de la Bastide M."/>
            <person name="Spiegel L."/>
            <person name="Nascimento L."/>
            <person name="Zutavern T."/>
            <person name="O'Shaughnessy A."/>
            <person name="Dike S."/>
            <person name="Dedhia N."/>
            <person name="Preston R."/>
            <person name="Balija V."/>
            <person name="McCombie W.R."/>
            <person name="Chow T."/>
            <person name="Chen H."/>
            <person name="Chung M."/>
            <person name="Chen C."/>
            <person name="Shaw J."/>
            <person name="Wu H."/>
            <person name="Hsiao K."/>
            <person name="Chao Y."/>
            <person name="Chu M."/>
            <person name="Cheng C."/>
            <person name="Hour A."/>
            <person name="Lee P."/>
            <person name="Lin S."/>
            <person name="Lin Y."/>
            <person name="Liou J."/>
            <person name="Liu S."/>
            <person name="Hsing Y."/>
            <person name="Raghuvanshi S."/>
            <person name="Mohanty A."/>
            <person name="Bharti A.K."/>
            <person name="Gaur A."/>
            <person name="Gupta V."/>
            <person name="Kumar D."/>
            <person name="Ravi V."/>
            <person name="Vij S."/>
            <person name="Kapur A."/>
            <person name="Khurana P."/>
            <person name="Khurana P."/>
            <person name="Khurana J.P."/>
            <person name="Tyagi A.K."/>
            <person name="Gaikwad K."/>
            <person name="Singh A."/>
            <person name="Dalal V."/>
            <person name="Srivastava S."/>
            <person name="Dixit A."/>
            <person name="Pal A.K."/>
            <person name="Ghazi I.A."/>
            <person name="Yadav M."/>
            <person name="Pandit A."/>
            <person name="Bhargava A."/>
            <person name="Sureshbabu K."/>
            <person name="Batra K."/>
            <person name="Sharma T.R."/>
            <person name="Mohapatra T."/>
            <person name="Singh N.K."/>
            <person name="Messing J."/>
            <person name="Nelson A.B."/>
            <person name="Fuks G."/>
            <person name="Kavchok S."/>
            <person name="Keizer G."/>
            <person name="Linton E."/>
            <person name="Llaca V."/>
            <person name="Song R."/>
            <person name="Tanyolac B."/>
            <person name="Young S."/>
            <person name="Ho-Il K."/>
            <person name="Hahn J.H."/>
            <person name="Sangsakoo G."/>
            <person name="Vanavichit A."/>
            <person name="de Mattos Luiz.A.T."/>
            <person name="Zimmer P.D."/>
            <person name="Malone G."/>
            <person name="Dellagostin O."/>
            <person name="de Oliveira A.C."/>
            <person name="Bevan M."/>
            <person name="Bancroft I."/>
            <person name="Minx P."/>
            <person name="Cordum H."/>
            <person name="Wilson R."/>
            <person name="Cheng Z."/>
            <person name="Jin W."/>
            <person name="Jiang J."/>
            <person name="Leong S.A."/>
            <person name="Iwama H."/>
            <person name="Gojobori T."/>
            <person name="Itoh T."/>
            <person name="Niimura Y."/>
            <person name="Fujii Y."/>
            <person name="Habara T."/>
            <person name="Sakai H."/>
            <person name="Sato Y."/>
            <person name="Wilson G."/>
            <person name="Kumar K."/>
            <person name="McCouch S."/>
            <person name="Juretic N."/>
            <person name="Hoen D."/>
            <person name="Wright S."/>
            <person name="Bruskiewich R."/>
            <person name="Bureau T."/>
            <person name="Miyao A."/>
            <person name="Hirochika H."/>
            <person name="Nishikawa T."/>
            <person name="Kadowaki K."/>
            <person name="Sugiura M."/>
            <person name="Burr B."/>
            <person name="Sasaki T."/>
        </authorList>
    </citation>
    <scope>NUCLEOTIDE SEQUENCE [LARGE SCALE GENOMIC DNA]</scope>
    <source>
        <strain evidence="3">cv. Nipponbare</strain>
    </source>
</reference>
<accession>Q6AVL7</accession>
<organism evidence="2 3">
    <name type="scientific">Oryza sativa subsp. japonica</name>
    <name type="common">Rice</name>
    <dbReference type="NCBI Taxonomy" id="39947"/>
    <lineage>
        <taxon>Eukaryota</taxon>
        <taxon>Viridiplantae</taxon>
        <taxon>Streptophyta</taxon>
        <taxon>Embryophyta</taxon>
        <taxon>Tracheophyta</taxon>
        <taxon>Spermatophyta</taxon>
        <taxon>Magnoliopsida</taxon>
        <taxon>Liliopsida</taxon>
        <taxon>Poales</taxon>
        <taxon>Poaceae</taxon>
        <taxon>BOP clade</taxon>
        <taxon>Oryzoideae</taxon>
        <taxon>Oryzeae</taxon>
        <taxon>Oryzinae</taxon>
        <taxon>Oryza</taxon>
        <taxon>Oryza sativa</taxon>
    </lineage>
</organism>
<sequence length="237" mass="23604">MEGCTRNNSSSLARESCPLGCDDGVDDDDSINSLAGEPCPLGCDGSADDNGNISSSSPEGASSPIGCDNDSLTGVSSPIGCDDVEDGGQAAAGDDGISLLGEVNWAVHIGTYFPHHRAGARNGGTGDGGRGCVGDGGHVDNGEGDGSPDGVGAAIGYSGTGVSGAAGGKWEGSGRHIKGSSGEGTHAMACGDAAWWRTDIRRGGTGNVVLKEEKLGRADFMLSPRLVAQAGMMCDDR</sequence>
<feature type="region of interest" description="Disordered" evidence="1">
    <location>
        <begin position="120"/>
        <end position="155"/>
    </location>
</feature>
<feature type="compositionally biased region" description="Low complexity" evidence="1">
    <location>
        <begin position="53"/>
        <end position="66"/>
    </location>
</feature>
<evidence type="ECO:0000313" key="2">
    <source>
        <dbReference type="EMBL" id="AAT81674.1"/>
    </source>
</evidence>
<gene>
    <name evidence="2" type="primary">OJ1519_A12.4</name>
</gene>
<protein>
    <submittedName>
        <fullName evidence="2">Glycine rich protein</fullName>
    </submittedName>
</protein>
<evidence type="ECO:0000256" key="1">
    <source>
        <dbReference type="SAM" id="MobiDB-lite"/>
    </source>
</evidence>
<feature type="region of interest" description="Disordered" evidence="1">
    <location>
        <begin position="45"/>
        <end position="69"/>
    </location>
</feature>
<dbReference type="Proteomes" id="UP000000763">
    <property type="component" value="Chromosome 3"/>
</dbReference>
<evidence type="ECO:0000313" key="3">
    <source>
        <dbReference type="Proteomes" id="UP000000763"/>
    </source>
</evidence>
<feature type="compositionally biased region" description="Gly residues" evidence="1">
    <location>
        <begin position="121"/>
        <end position="136"/>
    </location>
</feature>